<dbReference type="Proteomes" id="UP000183832">
    <property type="component" value="Unassembled WGS sequence"/>
</dbReference>
<name>A0A1J1HGT7_9DIPT</name>
<accession>A0A1J1HGT7</accession>
<evidence type="ECO:0000313" key="2">
    <source>
        <dbReference type="Proteomes" id="UP000183832"/>
    </source>
</evidence>
<evidence type="ECO:0000313" key="1">
    <source>
        <dbReference type="EMBL" id="CRK86770.1"/>
    </source>
</evidence>
<gene>
    <name evidence="1" type="ORF">CLUMA_CG000602</name>
</gene>
<keyword evidence="2" id="KW-1185">Reference proteome</keyword>
<proteinExistence type="predicted"/>
<dbReference type="AlphaFoldDB" id="A0A1J1HGT7"/>
<organism evidence="1 2">
    <name type="scientific">Clunio marinus</name>
    <dbReference type="NCBI Taxonomy" id="568069"/>
    <lineage>
        <taxon>Eukaryota</taxon>
        <taxon>Metazoa</taxon>
        <taxon>Ecdysozoa</taxon>
        <taxon>Arthropoda</taxon>
        <taxon>Hexapoda</taxon>
        <taxon>Insecta</taxon>
        <taxon>Pterygota</taxon>
        <taxon>Neoptera</taxon>
        <taxon>Endopterygota</taxon>
        <taxon>Diptera</taxon>
        <taxon>Nematocera</taxon>
        <taxon>Chironomoidea</taxon>
        <taxon>Chironomidae</taxon>
        <taxon>Clunio</taxon>
    </lineage>
</organism>
<reference evidence="1 2" key="1">
    <citation type="submission" date="2015-04" db="EMBL/GenBank/DDBJ databases">
        <authorList>
            <person name="Syromyatnikov M.Y."/>
            <person name="Popov V.N."/>
        </authorList>
    </citation>
    <scope>NUCLEOTIDE SEQUENCE [LARGE SCALE GENOMIC DNA]</scope>
</reference>
<dbReference type="EMBL" id="CVRI01000002">
    <property type="protein sequence ID" value="CRK86770.1"/>
    <property type="molecule type" value="Genomic_DNA"/>
</dbReference>
<sequence length="72" mass="8255">MTLIAKENPRLILPTSRNILYIMRFSLMKTISTKPFESNQYACCSADRGGFLFTQLNFIGIRFDTTQGIMEV</sequence>
<protein>
    <submittedName>
        <fullName evidence="1">CLUMA_CG000602, isoform A</fullName>
    </submittedName>
</protein>